<feature type="non-terminal residue" evidence="5">
    <location>
        <position position="202"/>
    </location>
</feature>
<accession>A0A067PE98</accession>
<keyword evidence="3" id="KW-0539">Nucleus</keyword>
<feature type="non-terminal residue" evidence="5">
    <location>
        <position position="1"/>
    </location>
</feature>
<evidence type="ECO:0000256" key="2">
    <source>
        <dbReference type="ARBA" id="ARBA00022723"/>
    </source>
</evidence>
<dbReference type="GO" id="GO:0031490">
    <property type="term" value="F:chromatin DNA binding"/>
    <property type="evidence" value="ECO:0007669"/>
    <property type="project" value="TreeGrafter"/>
</dbReference>
<dbReference type="OrthoDB" id="1667110at2759"/>
<dbReference type="GO" id="GO:0046872">
    <property type="term" value="F:metal ion binding"/>
    <property type="evidence" value="ECO:0007669"/>
    <property type="project" value="UniProtKB-KW"/>
</dbReference>
<dbReference type="PROSITE" id="PS51184">
    <property type="entry name" value="JMJC"/>
    <property type="match status" value="1"/>
</dbReference>
<dbReference type="PANTHER" id="PTHR12549">
    <property type="entry name" value="JMJC DOMAIN-CONTAINING HISTONE DEMETHYLATION PROTEIN"/>
    <property type="match status" value="1"/>
</dbReference>
<dbReference type="SUPFAM" id="SSF51197">
    <property type="entry name" value="Clavaminate synthase-like"/>
    <property type="match status" value="1"/>
</dbReference>
<dbReference type="GO" id="GO:0000785">
    <property type="term" value="C:chromatin"/>
    <property type="evidence" value="ECO:0007669"/>
    <property type="project" value="TreeGrafter"/>
</dbReference>
<protein>
    <recommendedName>
        <fullName evidence="4">JmjC domain-containing protein</fullName>
    </recommendedName>
</protein>
<keyword evidence="6" id="KW-1185">Reference proteome</keyword>
<feature type="domain" description="JmjC" evidence="4">
    <location>
        <begin position="99"/>
        <end position="202"/>
    </location>
</feature>
<dbReference type="PANTHER" id="PTHR12549:SF38">
    <property type="entry name" value="JMJC DOMAIN-CONTAINING HISTONE DEMETHYLASE 2, ISOFORM A"/>
    <property type="match status" value="1"/>
</dbReference>
<evidence type="ECO:0000256" key="3">
    <source>
        <dbReference type="ARBA" id="ARBA00023242"/>
    </source>
</evidence>
<gene>
    <name evidence="5" type="ORF">JAAARDRAFT_85644</name>
</gene>
<comment type="subcellular location">
    <subcellularLocation>
        <location evidence="1">Nucleus</location>
    </subcellularLocation>
</comment>
<evidence type="ECO:0000259" key="4">
    <source>
        <dbReference type="PROSITE" id="PS51184"/>
    </source>
</evidence>
<dbReference type="STRING" id="933084.A0A067PE98"/>
<dbReference type="GO" id="GO:0000118">
    <property type="term" value="C:histone deacetylase complex"/>
    <property type="evidence" value="ECO:0007669"/>
    <property type="project" value="TreeGrafter"/>
</dbReference>
<evidence type="ECO:0000313" key="5">
    <source>
        <dbReference type="EMBL" id="KDQ53089.1"/>
    </source>
</evidence>
<dbReference type="Proteomes" id="UP000027265">
    <property type="component" value="Unassembled WGS sequence"/>
</dbReference>
<dbReference type="HOGENOM" id="CLU_067901_1_0_1"/>
<keyword evidence="2" id="KW-0479">Metal-binding</keyword>
<evidence type="ECO:0000313" key="6">
    <source>
        <dbReference type="Proteomes" id="UP000027265"/>
    </source>
</evidence>
<name>A0A067PE98_9AGAM</name>
<dbReference type="Gene3D" id="2.60.120.650">
    <property type="entry name" value="Cupin"/>
    <property type="match status" value="1"/>
</dbReference>
<sequence length="202" mass="22715">QTIWTQCLPIIVRGTSDRFQMPWTPESFIQHFGSDKCKLVNCQDKSKHLSTLRDFFHLFSDAPDAVMPSLMLKDWPPTEHFRTVYSTLYDDFQKALPVPDYTESDGVFNIASHFLSNGVAPDLGPTLYVALPDKSLHRTTRLHLDATDAINILLHASPGPDGELGGTLWHIFSPEDSSSIRKFLTNGGYHCDHGDPIHSHNI</sequence>
<dbReference type="InParanoid" id="A0A067PE98"/>
<dbReference type="InterPro" id="IPR045109">
    <property type="entry name" value="LSDs-like"/>
</dbReference>
<dbReference type="AlphaFoldDB" id="A0A067PE98"/>
<dbReference type="EMBL" id="KL197736">
    <property type="protein sequence ID" value="KDQ53089.1"/>
    <property type="molecule type" value="Genomic_DNA"/>
</dbReference>
<evidence type="ECO:0000256" key="1">
    <source>
        <dbReference type="ARBA" id="ARBA00004123"/>
    </source>
</evidence>
<organism evidence="5 6">
    <name type="scientific">Jaapia argillacea MUCL 33604</name>
    <dbReference type="NCBI Taxonomy" id="933084"/>
    <lineage>
        <taxon>Eukaryota</taxon>
        <taxon>Fungi</taxon>
        <taxon>Dikarya</taxon>
        <taxon>Basidiomycota</taxon>
        <taxon>Agaricomycotina</taxon>
        <taxon>Agaricomycetes</taxon>
        <taxon>Agaricomycetidae</taxon>
        <taxon>Jaapiales</taxon>
        <taxon>Jaapiaceae</taxon>
        <taxon>Jaapia</taxon>
    </lineage>
</organism>
<reference evidence="6" key="1">
    <citation type="journal article" date="2014" name="Proc. Natl. Acad. Sci. U.S.A.">
        <title>Extensive sampling of basidiomycete genomes demonstrates inadequacy of the white-rot/brown-rot paradigm for wood decay fungi.</title>
        <authorList>
            <person name="Riley R."/>
            <person name="Salamov A.A."/>
            <person name="Brown D.W."/>
            <person name="Nagy L.G."/>
            <person name="Floudas D."/>
            <person name="Held B.W."/>
            <person name="Levasseur A."/>
            <person name="Lombard V."/>
            <person name="Morin E."/>
            <person name="Otillar R."/>
            <person name="Lindquist E.A."/>
            <person name="Sun H."/>
            <person name="LaButti K.M."/>
            <person name="Schmutz J."/>
            <person name="Jabbour D."/>
            <person name="Luo H."/>
            <person name="Baker S.E."/>
            <person name="Pisabarro A.G."/>
            <person name="Walton J.D."/>
            <person name="Blanchette R.A."/>
            <person name="Henrissat B."/>
            <person name="Martin F."/>
            <person name="Cullen D."/>
            <person name="Hibbett D.S."/>
            <person name="Grigoriev I.V."/>
        </authorList>
    </citation>
    <scope>NUCLEOTIDE SEQUENCE [LARGE SCALE GENOMIC DNA]</scope>
    <source>
        <strain evidence="6">MUCL 33604</strain>
    </source>
</reference>
<proteinExistence type="predicted"/>
<dbReference type="InterPro" id="IPR003347">
    <property type="entry name" value="JmjC_dom"/>
</dbReference>
<dbReference type="GO" id="GO:0003712">
    <property type="term" value="F:transcription coregulator activity"/>
    <property type="evidence" value="ECO:0007669"/>
    <property type="project" value="TreeGrafter"/>
</dbReference>
<dbReference type="GO" id="GO:0032454">
    <property type="term" value="F:histone H3K9 demethylase activity"/>
    <property type="evidence" value="ECO:0007669"/>
    <property type="project" value="InterPro"/>
</dbReference>
<dbReference type="GO" id="GO:0006357">
    <property type="term" value="P:regulation of transcription by RNA polymerase II"/>
    <property type="evidence" value="ECO:0007669"/>
    <property type="project" value="TreeGrafter"/>
</dbReference>